<keyword evidence="4" id="KW-1185">Reference proteome</keyword>
<feature type="compositionally biased region" description="Low complexity" evidence="1">
    <location>
        <begin position="78"/>
        <end position="102"/>
    </location>
</feature>
<keyword evidence="2" id="KW-1133">Transmembrane helix</keyword>
<evidence type="ECO:0000313" key="3">
    <source>
        <dbReference type="EMBL" id="GGT56945.1"/>
    </source>
</evidence>
<proteinExistence type="predicted"/>
<protein>
    <submittedName>
        <fullName evidence="3">Uncharacterized protein</fullName>
    </submittedName>
</protein>
<dbReference type="EMBL" id="BMSA01000010">
    <property type="protein sequence ID" value="GGT56945.1"/>
    <property type="molecule type" value="Genomic_DNA"/>
</dbReference>
<reference evidence="3" key="1">
    <citation type="journal article" date="2014" name="Int. J. Syst. Evol. Microbiol.">
        <title>Complete genome sequence of Corynebacterium casei LMG S-19264T (=DSM 44701T), isolated from a smear-ripened cheese.</title>
        <authorList>
            <consortium name="US DOE Joint Genome Institute (JGI-PGF)"/>
            <person name="Walter F."/>
            <person name="Albersmeier A."/>
            <person name="Kalinowski J."/>
            <person name="Ruckert C."/>
        </authorList>
    </citation>
    <scope>NUCLEOTIDE SEQUENCE</scope>
    <source>
        <strain evidence="3">JCM 4125</strain>
    </source>
</reference>
<reference evidence="3" key="2">
    <citation type="submission" date="2020-09" db="EMBL/GenBank/DDBJ databases">
        <authorList>
            <person name="Sun Q."/>
            <person name="Ohkuma M."/>
        </authorList>
    </citation>
    <scope>NUCLEOTIDE SEQUENCE</scope>
    <source>
        <strain evidence="3">JCM 4125</strain>
    </source>
</reference>
<feature type="transmembrane region" description="Helical" evidence="2">
    <location>
        <begin position="12"/>
        <end position="38"/>
    </location>
</feature>
<evidence type="ECO:0000256" key="2">
    <source>
        <dbReference type="SAM" id="Phobius"/>
    </source>
</evidence>
<organism evidence="3 4">
    <name type="scientific">Streptomyces phaeofaciens</name>
    <dbReference type="NCBI Taxonomy" id="68254"/>
    <lineage>
        <taxon>Bacteria</taxon>
        <taxon>Bacillati</taxon>
        <taxon>Actinomycetota</taxon>
        <taxon>Actinomycetes</taxon>
        <taxon>Kitasatosporales</taxon>
        <taxon>Streptomycetaceae</taxon>
        <taxon>Streptomyces</taxon>
    </lineage>
</organism>
<comment type="caution">
    <text evidence="3">The sequence shown here is derived from an EMBL/GenBank/DDBJ whole genome shotgun (WGS) entry which is preliminary data.</text>
</comment>
<evidence type="ECO:0000313" key="4">
    <source>
        <dbReference type="Proteomes" id="UP000646776"/>
    </source>
</evidence>
<dbReference type="AlphaFoldDB" id="A0A918HGL4"/>
<keyword evidence="2" id="KW-0812">Transmembrane</keyword>
<name>A0A918HGL4_9ACTN</name>
<evidence type="ECO:0000256" key="1">
    <source>
        <dbReference type="SAM" id="MobiDB-lite"/>
    </source>
</evidence>
<accession>A0A918HGL4</accession>
<feature type="compositionally biased region" description="Gly residues" evidence="1">
    <location>
        <begin position="59"/>
        <end position="77"/>
    </location>
</feature>
<feature type="region of interest" description="Disordered" evidence="1">
    <location>
        <begin position="46"/>
        <end position="102"/>
    </location>
</feature>
<feature type="compositionally biased region" description="Polar residues" evidence="1">
    <location>
        <begin position="46"/>
        <end position="58"/>
    </location>
</feature>
<keyword evidence="2" id="KW-0472">Membrane</keyword>
<dbReference type="Proteomes" id="UP000646776">
    <property type="component" value="Unassembled WGS sequence"/>
</dbReference>
<gene>
    <name evidence="3" type="ORF">GCM10010226_37760</name>
</gene>
<sequence length="102" mass="9789">MFVDNSGRRSKLLRRAGTLLGVGCLVYAVVLGAAFMGWGTSLTPSSLLPFGGNSQSGQRPGGFGPNGGVGEEVGAPGGTAPSAPPTGTASPAPSTSASAVAG</sequence>